<dbReference type="PANTHER" id="PTHR12469">
    <property type="entry name" value="PROTEIN EMI5 HOMOLOG, MITOCHONDRIAL"/>
    <property type="match status" value="1"/>
</dbReference>
<evidence type="ECO:0000256" key="3">
    <source>
        <dbReference type="ARBA" id="ARBA00023186"/>
    </source>
</evidence>
<dbReference type="InterPro" id="IPR028882">
    <property type="entry name" value="SDHAF2"/>
</dbReference>
<comment type="function">
    <text evidence="4">Plays an essential role in the assembly of succinate dehydrogenase (SDH), an enzyme complex (also referred to as respiratory complex II) that is a component of both the tricarboxylic acid (TCA) cycle and the mitochondrial electron transport chain, and which couples the oxidation of succinate to fumarate with the reduction of ubiquinone (coenzyme Q) to ubiquinol. Required for flavinylation (covalent attachment of FAD) of the flavoprotein subunit of the SDH catalytic dimer.</text>
</comment>
<evidence type="ECO:0000256" key="1">
    <source>
        <dbReference type="ARBA" id="ARBA00004305"/>
    </source>
</evidence>
<dbReference type="Pfam" id="PF03937">
    <property type="entry name" value="Sdh5"/>
    <property type="match status" value="1"/>
</dbReference>
<evidence type="ECO:0000256" key="4">
    <source>
        <dbReference type="HAMAP-Rule" id="MF_03057"/>
    </source>
</evidence>
<dbReference type="Gene3D" id="1.10.150.250">
    <property type="entry name" value="Flavinator of succinate dehydrogenase"/>
    <property type="match status" value="1"/>
</dbReference>
<dbReference type="HAMAP" id="MF_03057">
    <property type="entry name" value="SDHAF2"/>
    <property type="match status" value="1"/>
</dbReference>
<dbReference type="Proteomes" id="UP001176961">
    <property type="component" value="Unassembled WGS sequence"/>
</dbReference>
<dbReference type="AlphaFoldDB" id="A0AA36DQZ2"/>
<comment type="similarity">
    <text evidence="4">Belongs to the SDHAF2 family.</text>
</comment>
<comment type="subcellular location">
    <subcellularLocation>
        <location evidence="1 4">Mitochondrion matrix</location>
    </subcellularLocation>
</comment>
<dbReference type="GO" id="GO:0005759">
    <property type="term" value="C:mitochondrial matrix"/>
    <property type="evidence" value="ECO:0007669"/>
    <property type="project" value="UniProtKB-SubCell"/>
</dbReference>
<dbReference type="GO" id="GO:0006121">
    <property type="term" value="P:mitochondrial electron transport, succinate to ubiquinone"/>
    <property type="evidence" value="ECO:0007669"/>
    <property type="project" value="UniProtKB-UniRule"/>
</dbReference>
<proteinExistence type="inferred from homology"/>
<gene>
    <name evidence="5" type="ORF">CYNAS_LOCUS3017</name>
</gene>
<reference evidence="5" key="1">
    <citation type="submission" date="2023-07" db="EMBL/GenBank/DDBJ databases">
        <authorList>
            <consortium name="CYATHOMIX"/>
        </authorList>
    </citation>
    <scope>NUCLEOTIDE SEQUENCE</scope>
    <source>
        <strain evidence="5">N/A</strain>
    </source>
</reference>
<evidence type="ECO:0000313" key="6">
    <source>
        <dbReference type="Proteomes" id="UP001176961"/>
    </source>
</evidence>
<protein>
    <recommendedName>
        <fullName evidence="4">Succinate dehydrogenase assembly factor 2, mitochondrial</fullName>
        <shortName evidence="4">SDH assembly factor 2</shortName>
        <shortName evidence="4">SDHAF2</shortName>
    </recommendedName>
</protein>
<dbReference type="EMBL" id="CATQJL010000001">
    <property type="protein sequence ID" value="CAJ0591034.1"/>
    <property type="molecule type" value="Genomic_DNA"/>
</dbReference>
<name>A0AA36DQZ2_CYLNA</name>
<dbReference type="SUPFAM" id="SSF109910">
    <property type="entry name" value="YgfY-like"/>
    <property type="match status" value="1"/>
</dbReference>
<dbReference type="GO" id="GO:0034553">
    <property type="term" value="P:mitochondrial respiratory chain complex II assembly"/>
    <property type="evidence" value="ECO:0007669"/>
    <property type="project" value="TreeGrafter"/>
</dbReference>
<dbReference type="FunFam" id="1.10.150.250:FF:000002">
    <property type="entry name" value="Succinate dehydrogenase assembly factor 2, mitochondrial"/>
    <property type="match status" value="1"/>
</dbReference>
<organism evidence="5 6">
    <name type="scientific">Cylicocyclus nassatus</name>
    <name type="common">Nematode worm</name>
    <dbReference type="NCBI Taxonomy" id="53992"/>
    <lineage>
        <taxon>Eukaryota</taxon>
        <taxon>Metazoa</taxon>
        <taxon>Ecdysozoa</taxon>
        <taxon>Nematoda</taxon>
        <taxon>Chromadorea</taxon>
        <taxon>Rhabditida</taxon>
        <taxon>Rhabditina</taxon>
        <taxon>Rhabditomorpha</taxon>
        <taxon>Strongyloidea</taxon>
        <taxon>Strongylidae</taxon>
        <taxon>Cylicocyclus</taxon>
    </lineage>
</organism>
<comment type="subunit">
    <text evidence="4">Interacts with the flavoprotein subunit within the SDH catalytic dimer.</text>
</comment>
<dbReference type="PANTHER" id="PTHR12469:SF2">
    <property type="entry name" value="SUCCINATE DEHYDROGENASE ASSEMBLY FACTOR 2, MITOCHONDRIAL"/>
    <property type="match status" value="1"/>
</dbReference>
<keyword evidence="6" id="KW-1185">Reference proteome</keyword>
<evidence type="ECO:0000313" key="5">
    <source>
        <dbReference type="EMBL" id="CAJ0591034.1"/>
    </source>
</evidence>
<dbReference type="GO" id="GO:0006099">
    <property type="term" value="P:tricarboxylic acid cycle"/>
    <property type="evidence" value="ECO:0007669"/>
    <property type="project" value="TreeGrafter"/>
</dbReference>
<dbReference type="InterPro" id="IPR005631">
    <property type="entry name" value="SDH"/>
</dbReference>
<accession>A0AA36DQZ2</accession>
<keyword evidence="3 4" id="KW-0143">Chaperone</keyword>
<sequence length="174" mass="20095">MFRTLVTRGAPLLNLHSRRSIPRLFFSSPATSSAAAEDLDLLRARLLYQSKKRGILENDLLIGVFGERYLPKMNLEELQSYDKLINGDIMEWDLFYYISGKKDPPAEVANASAFILLKNFVQQREFADKPKSKTKVQFLWKNVWWKRCSSVGSTKRGKKQAGREHQKLLFPISE</sequence>
<comment type="caution">
    <text evidence="5">The sequence shown here is derived from an EMBL/GenBank/DDBJ whole genome shotgun (WGS) entry which is preliminary data.</text>
</comment>
<dbReference type="InterPro" id="IPR036714">
    <property type="entry name" value="SDH_sf"/>
</dbReference>
<keyword evidence="2 4" id="KW-0496">Mitochondrion</keyword>
<evidence type="ECO:0000256" key="2">
    <source>
        <dbReference type="ARBA" id="ARBA00023128"/>
    </source>
</evidence>